<evidence type="ECO:0000259" key="4">
    <source>
        <dbReference type="PROSITE" id="PS51186"/>
    </source>
</evidence>
<protein>
    <submittedName>
        <fullName evidence="5">GNAT family N-acetyltransferase</fullName>
    </submittedName>
</protein>
<proteinExistence type="predicted"/>
<dbReference type="InterPro" id="IPR050680">
    <property type="entry name" value="YpeA/RimI_acetyltransf"/>
</dbReference>
<evidence type="ECO:0000256" key="1">
    <source>
        <dbReference type="ARBA" id="ARBA00022679"/>
    </source>
</evidence>
<dbReference type="PANTHER" id="PTHR43420">
    <property type="entry name" value="ACETYLTRANSFERASE"/>
    <property type="match status" value="1"/>
</dbReference>
<feature type="region of interest" description="Disordered" evidence="3">
    <location>
        <begin position="229"/>
        <end position="257"/>
    </location>
</feature>
<organism evidence="5 6">
    <name type="scientific">Gryllotalpicola daejeonensis</name>
    <dbReference type="NCBI Taxonomy" id="993087"/>
    <lineage>
        <taxon>Bacteria</taxon>
        <taxon>Bacillati</taxon>
        <taxon>Actinomycetota</taxon>
        <taxon>Actinomycetes</taxon>
        <taxon>Micrococcales</taxon>
        <taxon>Microbacteriaceae</taxon>
        <taxon>Gryllotalpicola</taxon>
    </lineage>
</organism>
<keyword evidence="6" id="KW-1185">Reference proteome</keyword>
<evidence type="ECO:0000313" key="6">
    <source>
        <dbReference type="Proteomes" id="UP001415169"/>
    </source>
</evidence>
<dbReference type="PANTHER" id="PTHR43420:SF3">
    <property type="entry name" value="N-ACETYLTRANSFERASE DOMAIN-CONTAINING PROTEIN"/>
    <property type="match status" value="1"/>
</dbReference>
<dbReference type="InterPro" id="IPR013653">
    <property type="entry name" value="GCN5-like_dom"/>
</dbReference>
<dbReference type="EMBL" id="BAABBV010000001">
    <property type="protein sequence ID" value="GAA4154170.1"/>
    <property type="molecule type" value="Genomic_DNA"/>
</dbReference>
<dbReference type="SUPFAM" id="SSF55729">
    <property type="entry name" value="Acyl-CoA N-acyltransferases (Nat)"/>
    <property type="match status" value="1"/>
</dbReference>
<dbReference type="Gene3D" id="3.40.630.30">
    <property type="match status" value="1"/>
</dbReference>
<gene>
    <name evidence="5" type="ORF">GCM10022286_01380</name>
</gene>
<dbReference type="PROSITE" id="PS51186">
    <property type="entry name" value="GNAT"/>
    <property type="match status" value="1"/>
</dbReference>
<dbReference type="RefSeq" id="WP_344789816.1">
    <property type="nucleotide sequence ID" value="NZ_BAABBV010000001.1"/>
</dbReference>
<dbReference type="Pfam" id="PF08445">
    <property type="entry name" value="FR47"/>
    <property type="match status" value="1"/>
</dbReference>
<keyword evidence="2" id="KW-0012">Acyltransferase</keyword>
<reference evidence="5" key="1">
    <citation type="journal article" date="2014" name="Int. J. Syst. Evol. Microbiol.">
        <title>Complete genome of a new Firmicutes species belonging to the dominant human colonic microbiota ('Ruminococcus bicirculans') reveals two chromosomes and a selective capacity to utilize plant glucans.</title>
        <authorList>
            <consortium name="NISC Comparative Sequencing Program"/>
            <person name="Wegmann U."/>
            <person name="Louis P."/>
            <person name="Goesmann A."/>
            <person name="Henrissat B."/>
            <person name="Duncan S.H."/>
            <person name="Flint H.J."/>
        </authorList>
    </citation>
    <scope>NUCLEOTIDE SEQUENCE</scope>
    <source>
        <strain evidence="5">JCM 17590</strain>
    </source>
</reference>
<evidence type="ECO:0000256" key="3">
    <source>
        <dbReference type="SAM" id="MobiDB-lite"/>
    </source>
</evidence>
<dbReference type="InterPro" id="IPR000182">
    <property type="entry name" value="GNAT_dom"/>
</dbReference>
<accession>A0ABP7ZD49</accession>
<keyword evidence="1" id="KW-0808">Transferase</keyword>
<sequence>MPEYDFPQLDNPAWYSLTGAHAQHAVGGPIGTVRALRYDPEVSVWGATPDDATADDWAALGALLGADESISLPGRELPEGWEGDGGLGLQLIDEDYEPQPGDGEGLVTLTAEDVPEMIDLVERTQPGPFAPRTIELGGYVGVRVDGKLVAMAGRRMNPAGWVEISAVCTDEEHRGRGYAARLVRAVASGIRADGQRAFLHVRWDNYDAKRVYERLGFVVRREFPFSFGRPAAGDQAGERPGVQPAEGNEQTERDTAA</sequence>
<evidence type="ECO:0000256" key="2">
    <source>
        <dbReference type="ARBA" id="ARBA00023315"/>
    </source>
</evidence>
<evidence type="ECO:0000313" key="5">
    <source>
        <dbReference type="EMBL" id="GAA4154170.1"/>
    </source>
</evidence>
<comment type="caution">
    <text evidence="5">The sequence shown here is derived from an EMBL/GenBank/DDBJ whole genome shotgun (WGS) entry which is preliminary data.</text>
</comment>
<dbReference type="InterPro" id="IPR016181">
    <property type="entry name" value="Acyl_CoA_acyltransferase"/>
</dbReference>
<dbReference type="Proteomes" id="UP001415169">
    <property type="component" value="Unassembled WGS sequence"/>
</dbReference>
<dbReference type="CDD" id="cd04301">
    <property type="entry name" value="NAT_SF"/>
    <property type="match status" value="1"/>
</dbReference>
<name>A0ABP7ZD49_9MICO</name>
<feature type="domain" description="N-acetyltransferase" evidence="4">
    <location>
        <begin position="104"/>
        <end position="232"/>
    </location>
</feature>
<reference evidence="5" key="2">
    <citation type="submission" date="2023-12" db="EMBL/GenBank/DDBJ databases">
        <authorList>
            <person name="Sun Q."/>
            <person name="Inoue M."/>
        </authorList>
    </citation>
    <scope>NUCLEOTIDE SEQUENCE</scope>
    <source>
        <strain evidence="5">JCM 17590</strain>
    </source>
</reference>